<dbReference type="InterPro" id="IPR013784">
    <property type="entry name" value="Carb-bd-like_fold"/>
</dbReference>
<organism evidence="6 7">
    <name type="scientific">Acanthopleuribacter pedis</name>
    <dbReference type="NCBI Taxonomy" id="442870"/>
    <lineage>
        <taxon>Bacteria</taxon>
        <taxon>Pseudomonadati</taxon>
        <taxon>Acidobacteriota</taxon>
        <taxon>Holophagae</taxon>
        <taxon>Acanthopleuribacterales</taxon>
        <taxon>Acanthopleuribacteraceae</taxon>
        <taxon>Acanthopleuribacter</taxon>
    </lineage>
</organism>
<dbReference type="Gene3D" id="2.60.40.10">
    <property type="entry name" value="Immunoglobulins"/>
    <property type="match status" value="3"/>
</dbReference>
<evidence type="ECO:0000256" key="1">
    <source>
        <dbReference type="ARBA" id="ARBA00007257"/>
    </source>
</evidence>
<evidence type="ECO:0000256" key="2">
    <source>
        <dbReference type="ARBA" id="ARBA00022525"/>
    </source>
</evidence>
<accession>A0A8J7QB06</accession>
<comment type="caution">
    <text evidence="6">The sequence shown here is derived from an EMBL/GenBank/DDBJ whole genome shotgun (WGS) entry which is preliminary data.</text>
</comment>
<gene>
    <name evidence="6" type="ORF">J3U88_17850</name>
</gene>
<dbReference type="Gene3D" id="2.60.40.1120">
    <property type="entry name" value="Carboxypeptidase-like, regulatory domain"/>
    <property type="match status" value="1"/>
</dbReference>
<proteinExistence type="inferred from homology"/>
<keyword evidence="3 5" id="KW-0732">Signal</keyword>
<dbReference type="SUPFAM" id="SSF49464">
    <property type="entry name" value="Carboxypeptidase regulatory domain-like"/>
    <property type="match status" value="2"/>
</dbReference>
<name>A0A8J7QB06_9BACT</name>
<dbReference type="EMBL" id="JAFREP010000016">
    <property type="protein sequence ID" value="MBO1320344.1"/>
    <property type="molecule type" value="Genomic_DNA"/>
</dbReference>
<protein>
    <submittedName>
        <fullName evidence="6">Uncharacterized protein</fullName>
    </submittedName>
</protein>
<dbReference type="RefSeq" id="WP_207860298.1">
    <property type="nucleotide sequence ID" value="NZ_JAFREP010000016.1"/>
</dbReference>
<keyword evidence="7" id="KW-1185">Reference proteome</keyword>
<dbReference type="PANTHER" id="PTHR36108:SF13">
    <property type="entry name" value="COLOSSIN-B-RELATED"/>
    <property type="match status" value="1"/>
</dbReference>
<evidence type="ECO:0000256" key="3">
    <source>
        <dbReference type="ARBA" id="ARBA00022729"/>
    </source>
</evidence>
<feature type="chain" id="PRO_5035308231" evidence="5">
    <location>
        <begin position="19"/>
        <end position="6955"/>
    </location>
</feature>
<feature type="region of interest" description="Disordered" evidence="4">
    <location>
        <begin position="312"/>
        <end position="332"/>
    </location>
</feature>
<evidence type="ECO:0000313" key="7">
    <source>
        <dbReference type="Proteomes" id="UP000664417"/>
    </source>
</evidence>
<reference evidence="6" key="1">
    <citation type="submission" date="2021-03" db="EMBL/GenBank/DDBJ databases">
        <authorList>
            <person name="Wang G."/>
        </authorList>
    </citation>
    <scope>NUCLEOTIDE SEQUENCE</scope>
    <source>
        <strain evidence="6">KCTC 12899</strain>
    </source>
</reference>
<evidence type="ECO:0000256" key="5">
    <source>
        <dbReference type="SAM" id="SignalP"/>
    </source>
</evidence>
<dbReference type="InterPro" id="IPR013783">
    <property type="entry name" value="Ig-like_fold"/>
</dbReference>
<dbReference type="SUPFAM" id="SSF49478">
    <property type="entry name" value="Cna protein B-type domain"/>
    <property type="match status" value="1"/>
</dbReference>
<evidence type="ECO:0000256" key="4">
    <source>
        <dbReference type="SAM" id="MobiDB-lite"/>
    </source>
</evidence>
<dbReference type="GO" id="GO:0030246">
    <property type="term" value="F:carbohydrate binding"/>
    <property type="evidence" value="ECO:0007669"/>
    <property type="project" value="InterPro"/>
</dbReference>
<feature type="signal peptide" evidence="5">
    <location>
        <begin position="1"/>
        <end position="18"/>
    </location>
</feature>
<feature type="region of interest" description="Disordered" evidence="4">
    <location>
        <begin position="5001"/>
        <end position="5025"/>
    </location>
</feature>
<feature type="region of interest" description="Disordered" evidence="4">
    <location>
        <begin position="6295"/>
        <end position="6327"/>
    </location>
</feature>
<keyword evidence="2" id="KW-0964">Secreted</keyword>
<dbReference type="InterPro" id="IPR008969">
    <property type="entry name" value="CarboxyPept-like_regulatory"/>
</dbReference>
<comment type="similarity">
    <text evidence="1">Belongs to the serine-aspartate repeat-containing protein (SDr) family.</text>
</comment>
<dbReference type="Proteomes" id="UP000664417">
    <property type="component" value="Unassembled WGS sequence"/>
</dbReference>
<dbReference type="SUPFAM" id="SSF49452">
    <property type="entry name" value="Starch-binding domain-like"/>
    <property type="match status" value="1"/>
</dbReference>
<sequence length="6955" mass="741747">MRHFFAISFLLLTSVVFSQEVVPDEALARTRFIFEAAGLRVTPESATVLLDPEGLPVTFQLVSDQPLPPSGSFVGEWVTPGQGDVLTLQVPVAEARFIIPRSQLPRAGLYQLRNIRLVQGDTVVGFATPRAVRVEVVDDFVVAEAEVRPLTEAELAERGFLFNEDDYQAFSFSFALEIGGPTREQVTIDAVFPRAHTYMELPPGRTISDPFTQSPLKVLFPQARGGGGFRVPEPLLRGGIERPSFTPSMVIMPGGYSYLKSFFEVKALVLNRAPAGFQVTLENLLARVELPNPDRFGLPLQLRDDGIQDMVNPGPDGDLNTADDPREVSPGEEAQAAFIVRAEREGSYPISLELQGDVVLGGERTEMRTAADTFVHVRAPDYLLTFDHPERVSEDTPYDLVARLTNQSNVPLSGFRITLPPESLYGCRLVDGNPTQSFPELAPDASAEVVYRLRATRPGVVEAGYYRVREDAPGSMQLRVAVGNSDVVAPTSLVFPNSFQVFPADLRTALRLATQQAYDLSHLDPSGLPAGQDPIGWSAAQALAKAYAVHGFSRSAGASEAESLVRLLATWVRGGNNPLPLDQLRRRRLTQNSDPLEQLFARELQRLFSETNTSGFRALRAIALENEECSEQFGVVIHSDQPITFQLRNADGGVLDNAGVRTFPFGTVLPLSERVFLVWVAKIDELPSLQLTTSAATNITIGGVFPRNGARDLFTFEAGPIGLARSAQFTWDGDNGEVTLQRDSNPPVILEGVRLPTKPFTLRRVAQVSDENLGDSGDPFGRAVLFHFSKALDLSTLVPLREQIRINGTRVSSVELQPDRRTLVVGTRFPIGPYRANSYRLEGIRAYQGENSGVLEGTFQGSNRFTGIRVSGRVLDGNREDFSDGMVAYGLVPTEREVIVREDEEPNFSFPIMGKMKQQFTVPMAADGSFDIDFLPFSSFSSDTPKQFYMIAMLPDGRRRSEQFTMRGEGQHFQIDMVFSAQGTVVGRVFENNQPAAFVTVFADNPEVLNSGVRGQTDANGFYRLEGLPVGPILIKAGGQGRLGLASTFLTEANSPQTRDINITSVSATISGRITAQTEDGRIVPLAEIPVYHAALGVPTANAHGIPYNSLAFTDQNGFYLMEDAVAGAGQIAVDPMDGRTARLQIPFNPQPGENTFDYTFAYQSPPNYTGTVRGRVRDADGRGRQYGVQLNGGSIRGPTDASGRFEFTFLPLNSSQTINFYPLQEGTGPTFLRRIRLTESEPTLDLEISLPRERTISGTLVNAAGEPIPFVPLYAPTHFGGDQVTRSDAEGRWQFQVTEPGRYQITAGTHPRIAEAMVSIADNNVLDVELRTLAQGSVTIRLVDADGQAVMGRIEIDSNRPSTATATFGIGSFGFSHSLYTDTDGHVQIDDINYGLFEVRGFHPLLGQTQRFSGQMNTPDHADLVLSFPPNNSYDLFGTVVSADGAPAANMLVQLQYNAEGRRQRRTVRTNAEGNYSFGTLLQDITGATTTLIAYDPDSGDFETAQVDVRDGVRFRQDFQLKKAATLLVAVQFADGAPAEFANLAARFDTLTSTEVPEEEHPALNFEAMGNPALVSGYSVVREQTGAGLFRISGVRTGPVVLHAVTGNGLVAQRRLLLNGDHDEIPITLTLEPESSIRGTFVDGASAPIPGGEVQVRQGDALLQQRATGRDENDLGRFSFQLMPMGAYRLRGRNPSNAFIAELDVVTSPFQPEADVVLATAPVADIGGLVLSDGEAVPGARLWIDDGSSRGKMTGTDAAGAYLFRNLRAGTYPISVVDLSGGRVGRIEVVHDPRQGATSADIHLSPGINLTLAIQESNGEPVTNLPVSLVVEQEDRSVLVAPGAGGVSDVVGLVRLTAVPAGIYQVNATHPDGRRLIQQIVVDDSLDPETPVLVAFPGYGEVRGQVLQADGTPFTQTLSVYLQRGLDRYGNFERATRTFNNGDFSFTRVPLGEPWVVAAYHPETNGIAAFSFQINTPGEVVETDLQMAPTTFISGTIYLPDGSPAPFAKVNMEGPPLRSFISDGGGNFFIEPVLAGPEQLIVFESAGLELGLVDIEITTDDAGVPQPLTNLRIDLNGLSFLNGTIRYSDGSPVQQGQLYYRPENGRGKSVATDAGGNFSIPVLSNTDYILRAFDNATKHYMEEVPFRASAANARDQIELRFPADLTFSGRVLGPDGFTPAAGATLELYRRVRLPGALAASSYLSVRTESDGGGAFSVNRIFPGDYLLRAYTANYEALIEQSITFTENMDREIRLAATATILGRVRDGNGRIFDSGQIFVQPDLVNTRIPIGSDGSFIIDRLPVTTVTLTAVVANATLRVPREVVLVPGVNLVDMILPNTIEVTGTGVVTDANPGIASARLELDNGSFSTVLPNTGRFAFPRVIANRPFEVVISSGGGWRSYTYEGFTADTELGDLHVDPSPPELNLTMPSLNVTQLPLEITFSARDSTPFSGIDPSRSRVSINGRDLSGAFHFDENGGRALLTRLPDGITRGANEMLIEVANTSRLATRATFALQVDVSDRVLLVTLRDGVLPVVGNLQMPDGTLYTADSEGRVAVSDLPPGDYAVTAWNPEGTRGLRATVSVGAPSRTEITLNMVPVGEYVGRVLDLQGNPAAGIPVTWREYQVVSDENGGYRFPVMALGQSFDLIARAGQTIGHTATAALDLAGAAAVADIQLEGLGRVEGLVRQASDDSLVAGARVSLEGDDLPRALHQTITSDAEGAFSFESVMLRAYTLTAEHPETGLGGTASGRLTQVGQTDSQTIRLEPTGTVTGVAVFASQAAAGAVVEVTGPRDRTLTTDENGGFSLADLPYGDYDFSIEDRARFAYRTGTFSLNREQLALGDLELSADNPPQINAFSLSQNQYDPLETPRIQFELADDRGIQAWRINLTGAIERSWSSSPRENPLTLSDTYFVRNEEPEPGEVQVQFEVEDGLGQITTQSTTFTVALDATPPQIALLSHDDGAVVLESDRVDLRFDISDNLAVNQVALYVNNSLYVEGTSRNTPILWSPPDINQPTDFAMRFEAADIRGNRGVLPFTLRVEPVNSEGAPELTITAPADAMPLPLFLPEGLVIPVRADVRDPDGLGTWRVLVDGILQESGTFAEGQTTLAVDISVPAEWRDREQLTLRVEATDRGGILAVQQHTVVAAGGEVFTDLVIAAENRDYEDRALILLGNNNRIEGAHRFASLTLVNGAVVSQGAAGSVAAAPTELELSGDLVVDARSRIDMSGRGYSEGPPNLFTHTGNAAYAGLGNGDDPGDSSQIYGSPIRPNQAGSNNGGGFLRLRGARIWLDGAIHADGGQTPSGTSRYGSGGALDLEAGQWLGLGRITANGFDSNNPETHDNGGSGGRIAIRGAFAGQVQAYGARNCGHGTLYLQTPDTNLPDGTLDRLVVNGPNIGNRDSNNLTWLPGLGDLLVGTHVRIREEQVDNAVHQVLTVTVTDTVNGANRAYNLNQGAFEGLHVISQGQPSVPVWRQNGNELWSPPDQPFATFTEGDRVDVVMALDRIEIGGKALVRVRGNPAFPLNAGEAWIGNEFGRWDLRAGFARQAPVELTGNLRFADVRVNGPNGLTLNGDLIFDSLTFEDGTHILGGSLQGDLLRIEAGAVVTTPSGTSARLRVVVREATIAGELGTLGATHPYPTGDPRFPHHGGLAAGAQPGDQTHGSLYQPTSTGASGTLYIEAAEQLTVEGSLHADNSGDAAGSLWLETAALTGNGRISADSVGGVAGRIAVYADSVTGFGGAVQARSTRQGAGAGTVFYRTNTWPLGKLVVDNGDLATPAGSTPLPGIGARTLETPVDGTALTLLAGDPTPFPDNLAGMYLETEGEPPALIAANDALRLEPADRFPTLSVGTGYRGLHRFNVVELRNGSIASPDRIEITDELILAGGSLDAAQVDYPPGFALRDGALEIFEDLGIPDLVLDNFTLTSHVPLQLDSLTLRNGAHLIYHQPMSAGTVSLDNGRLSAAIVDRDAVFAAESVSLSNGSLWAAAPLGDNGTRFALRAEVNGAVIVDASSRISTGEPGSHAPTYREWNGTRWAVSSHGGSGRLLGNRNNPRTAQPVFGSFKQPVDDGGYNGGGALFLRAASLELAGALRAEGGDSGAGGSIWLQIPVITGNGLISVAGNNGGGGRIAVEYSSARTFLDSLQFQLGGDSPSEPFEANGAGTLFVKSAAQNHGELLVDQQLSANPETYTQRRRLTGLGGIDRLTLPATDNDTDNPRRLNLPGGLLPPDLVGLTLQLGSAEGAPRYNVTDSGPDFIELDRDLNKPIAAGTELTFAVFLDRLILRNGAQLQVPGVLHCDELLLEGSAVTSLWARDWVLSTNTFRLNNRLFRLILDEPTWSQRDLVLDGATLFLDRPLECNDLTLVNATISHSHHDHHYAPYQPVVDIIARTVDGSGLSAIQVSSSVSVPGSGYDGHGGVRNEAGTRTYGSPLYPDQLGIGSAAGGALRLRADSLRGVALRADGNNGSGGSIWVTVDHWQNEGVAISATGGLGGRFTGSGGRVALRYRTLSGASPTAVAHGSFSAGTVLIQHLETEPYGTLFIDNNSGAANQRTPLPGFPRTTLPAGFSQTFDADRNRTTLLVPNLVLEEHFRDYVLIANENSGSAARILEASNEQNSARFLIDGPLTFLQPGDRIQPGLRINRLTISPNCVGCIVGGSDVLLLAQPRLEQLTVAPLNGGRVAPGQPFTVTASAVGNARLVSAEAVFNGETQLQTGAGPYQFAFIAPVPEGDSDLPAVLRFTDADGNVGEHNFMIGVSGPDRQAPEVVVLEPSEGLDIFPGGILSVTVQARDNRLLESISATFNGETQRNEIPSETQETQTSFSFTIPSLGANQTMTLEVSARDDSGNQGQTQVSLNYLNEDRAGPNVHIVGPRSLYAHTGEGLTVEVAADDPSGINQVSIRYDGETRTVTTPPYTASFLIDTPVAEQSVTETISVTAEDNLGNQTSRDFVLTLLPLNEPVLFLGQSYPDTGEPVTAFETIPLQLAVYSLFEDFENGPGTWRDEDPTGGDWRPWAENTDAPLRGNRSRRLQGDRVNGETRLVTPFFFVPARSSVRLEFVHSGNLNSRRDGIIVEKRIAGSDTWLPLYIRGPAYVRTISDRDSALYNQYAYTGSFSPGLARVGLYDTSEQIVQVAWRYVGNDTLDNDNRYSIDDVRLVCEDGCGLTSVQLDNGLTPPQTFDLDTTWLTYQFPSTLTTTSLSIEAVGETATGRQYPGVLSFQLSPDTVPPLVQVTEPPRFAPVTAANPVPVTVSASDIAPIHGFPSIEPPFWSTQTVRGPSEYQWERQEAVASISGSAGTESLRAELTLGPYQMPDSGSRFSFSSEFQNDNFDQRDLAGGFILLSRDNGATWETAEPFLPGDFYSGPYAGNDPAENGTPVVFDYASGDFTMDLDGFDGAALLVKFVLLNSGQNSATWRIRNLMQSGMKRVQGSGVNEIQLNLGDSQATLQETPYQASLTAPASASITQVPIQVSATDGRGNTTRIEHPILTVPTDVVRGEALTLAADDTSYEGRNLMLSAGNHVIDGSHRFASLYLLPGAVLTQTPSPDNTQPALTDLTIDGTLYVFEGARIDVSGAGYPRDTTHPDTGLAAGHGYGGTGAGETGGTYGNLFQPNEVGSATGGGRLRIQAQNMHLDGELAADGRVYQGRYGSGGSIAVTLSEGLSGNGRIQADGTNGSDLSMPGGGGGRIAVRARSISEFTGAWSVGGGLQAGTGTIFVDADGQQRVWLQGTPQDQPGQTDLSGIGTNPPDVLRAVASRFRLDSDLAATRLELAQSWVTFAEELGQVDLRGRTQAHQSRFIGSFFIGNDLVSPGNRPDREVEFFGTVTAGNLNIDRDTGFAGTLRADTLNLAEGSQATRLYVPVDLENEPLSIEVSNSVQLAFNTFIEALNGAGVDGNRVSHGGLAAGLAAGDAGTPYGNLYRPNTPGGMGGVIHLRAASLYLDGTIRVGLGQEYNGAFPYFFGSGGSLLVEVDRIEGYSGMLNASGAFSYLDAIPDFAPSGGRIALHVAQPDGDQFFGQLLAHGATVGRNITFEMLGKGAPGTIYRRNSNYANGHLLIRDEAYWLDDGSIATAPTPMVSLGARTASVADSDGDTRWQDPGHSFPAALAGRQLVHQEVALGIITDNDADSITLDQPLPTVNAGDTLIGRHNLSALTIAWDVTSLDEVVPQAYTLEGGRFTAPNFTPPSGKTLANQSIRHTQLREDNPLILRGTVMQVEGDAVLQNLVLEEGAVLEVGARGDGTQPTLIANRIVLRKGSRLAADHIRVAGSVSVEAGAVIEGANRHERFQWPAGRTWERPRRADSYGGAAADERPGRTFGSPCRPDAPGGGRKAVRLTCATLQLDGRLMSSANPAQLGNGAVWLETNVLSGSGGIHADADGRAAELGQGGGRIVIHAARLDRWQGDVTAYGSPADPANNRPEAGAGTILIKGPDAPNGRLVIQGREDAGRTPLLGTGAFQLAQDDSDGDHLLTPGIALPPGLTGAVLHIQLGNQQLEVPVLGHDHQTLRLAWPLPPLPAGTNIKPHWHLDSLTLAGGAELSTPDGIVIHRHFEVTARTQAPALLEAASLKLPNNLWSLGGALELRVADGLAETEIVLEPGAELILAPDVALGGLSVAEGALVRLPEDDGGVVPQWGNLILHGGIHRYARLRTNGRIYLNSAVLEVDQLLQARALILNRGARVTQPPRDVTRPYPTLINLTESLEVSADSLLDFDGVGLRQDPSDAGFSASHAGPASDEGDFTPRGALFQPSQPGGGIAGGGAVHIAAPALRLDGMLRARGIGFSAGGSLLVRVRELSGNGLIDVSGGRDRNRFGGGGRIALTLQSAHRFGGRITTGPAPHHGSLLWEQTGSRRVLVDYGGPPQATPPPVHTAPALLLTPDILKPVGQTHVALVTQDLRDYVGMWLRAENNSVRLLAVEPADDRQWRLTLSAPIDASPHTVIILAEEPVATLPSQVPVVLP</sequence>
<dbReference type="PANTHER" id="PTHR36108">
    <property type="entry name" value="COLOSSIN-B-RELATED"/>
    <property type="match status" value="1"/>
</dbReference>
<evidence type="ECO:0000313" key="6">
    <source>
        <dbReference type="EMBL" id="MBO1320344.1"/>
    </source>
</evidence>
<feature type="region of interest" description="Disordered" evidence="4">
    <location>
        <begin position="3250"/>
        <end position="3277"/>
    </location>
</feature>
<feature type="region of interest" description="Disordered" evidence="4">
    <location>
        <begin position="3645"/>
        <end position="3665"/>
    </location>
</feature>